<evidence type="ECO:0000256" key="9">
    <source>
        <dbReference type="ARBA" id="ARBA00023285"/>
    </source>
</evidence>
<protein>
    <recommendedName>
        <fullName evidence="10">Cobalt transport protein CbiN</fullName>
    </recommendedName>
    <alternativeName>
        <fullName evidence="10">Energy-coupling factor transporter probable substrate-capture protein CbiN</fullName>
        <shortName evidence="10">ECF transporter S component CbiN</shortName>
    </alternativeName>
</protein>
<dbReference type="eggNOG" id="COG1930">
    <property type="taxonomic scope" value="Bacteria"/>
</dbReference>
<comment type="subunit">
    <text evidence="10">Forms an energy-coupling factor (ECF) transporter complex composed of an ATP-binding protein (A component, CbiO), a transmembrane protein (T component, CbiQ) and 2 possible substrate-capture proteins (S components, CbiM and CbiN) of unknown stoichimetry.</text>
</comment>
<dbReference type="InterPro" id="IPR003705">
    <property type="entry name" value="CbiN"/>
</dbReference>
<dbReference type="Pfam" id="PF02553">
    <property type="entry name" value="CbiN"/>
    <property type="match status" value="1"/>
</dbReference>
<dbReference type="KEGG" id="app:CAP2UW1_2052"/>
<evidence type="ECO:0000256" key="8">
    <source>
        <dbReference type="ARBA" id="ARBA00023136"/>
    </source>
</evidence>
<feature type="transmembrane region" description="Helical" evidence="10">
    <location>
        <begin position="72"/>
        <end position="93"/>
    </location>
</feature>
<sequence length="118" mass="12700" precursor="true">MKRHQNLLLLVAVVLLTALPLCQVQRPEAGADGKPIEIFTGADDKAMALIGQIAPSYQPWFEPLMEPASGEVASLLFALQAALGAGFIGYYLGVSVTREKMRREAGKRQEADAGDRAC</sequence>
<accession>C7RMY1</accession>
<evidence type="ECO:0000256" key="6">
    <source>
        <dbReference type="ARBA" id="ARBA00022989"/>
    </source>
</evidence>
<dbReference type="HOGENOM" id="CLU_136197_2_0_4"/>
<gene>
    <name evidence="10" type="primary">cbiN</name>
    <name evidence="12" type="ordered locus">CAP2UW1_2052</name>
</gene>
<keyword evidence="7 10" id="KW-0406">Ion transport</keyword>
<comment type="pathway">
    <text evidence="10">Cofactor biosynthesis; adenosylcobalamin biosynthesis.</text>
</comment>
<feature type="signal peptide" evidence="11">
    <location>
        <begin position="1"/>
        <end position="23"/>
    </location>
</feature>
<keyword evidence="9 10" id="KW-0170">Cobalt</keyword>
<proteinExistence type="inferred from homology"/>
<dbReference type="GO" id="GO:0015087">
    <property type="term" value="F:cobalt ion transmembrane transporter activity"/>
    <property type="evidence" value="ECO:0007669"/>
    <property type="project" value="UniProtKB-UniRule"/>
</dbReference>
<comment type="similarity">
    <text evidence="10">Belongs to the CbiN family.</text>
</comment>
<evidence type="ECO:0000313" key="12">
    <source>
        <dbReference type="EMBL" id="ACV35348.1"/>
    </source>
</evidence>
<dbReference type="NCBIfam" id="NF002780">
    <property type="entry name" value="PRK02898.1"/>
    <property type="match status" value="1"/>
</dbReference>
<evidence type="ECO:0000256" key="4">
    <source>
        <dbReference type="ARBA" id="ARBA00022573"/>
    </source>
</evidence>
<dbReference type="EMBL" id="CP001715">
    <property type="protein sequence ID" value="ACV35348.1"/>
    <property type="molecule type" value="Genomic_DNA"/>
</dbReference>
<dbReference type="UniPathway" id="UPA00148"/>
<keyword evidence="2 10" id="KW-0813">Transport</keyword>
<dbReference type="GO" id="GO:0009236">
    <property type="term" value="P:cobalamin biosynthetic process"/>
    <property type="evidence" value="ECO:0007669"/>
    <property type="project" value="UniProtKB-UniRule"/>
</dbReference>
<comment type="subcellular location">
    <subcellularLocation>
        <location evidence="10">Cell membrane</location>
        <topology evidence="10">Multi-pass membrane protein</topology>
    </subcellularLocation>
</comment>
<evidence type="ECO:0000256" key="3">
    <source>
        <dbReference type="ARBA" id="ARBA00022475"/>
    </source>
</evidence>
<keyword evidence="3 10" id="KW-1003">Cell membrane</keyword>
<feature type="chain" id="PRO_5002981641" description="Cobalt transport protein CbiN" evidence="11">
    <location>
        <begin position="24"/>
        <end position="118"/>
    </location>
</feature>
<reference evidence="12" key="2">
    <citation type="submission" date="2009-09" db="EMBL/GenBank/DDBJ databases">
        <title>Complete sequence of chromosome of Candidatus Accumulibacter phosphatis clade IIA str. UW-1.</title>
        <authorList>
            <consortium name="US DOE Joint Genome Institute"/>
            <person name="Martin H.G."/>
            <person name="Ivanova N."/>
            <person name="Kunin V."/>
            <person name="Warnecke F."/>
            <person name="Barry K."/>
            <person name="He S."/>
            <person name="Salamov A."/>
            <person name="Szeto E."/>
            <person name="Dalin E."/>
            <person name="Pangilinan J.L."/>
            <person name="Lapidus A."/>
            <person name="Lowry S."/>
            <person name="Kyrpides N.C."/>
            <person name="McMahon K.D."/>
            <person name="Hugenholtz P."/>
        </authorList>
    </citation>
    <scope>NUCLEOTIDE SEQUENCE [LARGE SCALE GENOMIC DNA]</scope>
    <source>
        <strain evidence="12">UW-1</strain>
    </source>
</reference>
<evidence type="ECO:0000256" key="11">
    <source>
        <dbReference type="SAM" id="SignalP"/>
    </source>
</evidence>
<evidence type="ECO:0000256" key="7">
    <source>
        <dbReference type="ARBA" id="ARBA00023065"/>
    </source>
</evidence>
<keyword evidence="5 10" id="KW-0812">Transmembrane</keyword>
<keyword evidence="1 10" id="KW-0171">Cobalt transport</keyword>
<dbReference type="HAMAP" id="MF_00330">
    <property type="entry name" value="CbiN"/>
    <property type="match status" value="1"/>
</dbReference>
<keyword evidence="6 10" id="KW-1133">Transmembrane helix</keyword>
<reference evidence="12" key="1">
    <citation type="submission" date="2009-08" db="EMBL/GenBank/DDBJ databases">
        <authorList>
            <consortium name="US DOE Joint Genome Institute"/>
            <person name="Lucas S."/>
            <person name="Copeland A."/>
            <person name="Lapidus A."/>
            <person name="Glavina del Rio T."/>
            <person name="Dalin E."/>
            <person name="Tice H."/>
            <person name="Bruce D."/>
            <person name="Barry K."/>
            <person name="Pitluck S."/>
            <person name="Lowry S."/>
            <person name="Larimer F."/>
            <person name="Land M."/>
            <person name="Hauser L."/>
            <person name="Kyrpides N."/>
            <person name="Ivanova N."/>
            <person name="McMahon K.D."/>
            <person name="Hugenholtz P."/>
        </authorList>
    </citation>
    <scope>NUCLEOTIDE SEQUENCE</scope>
    <source>
        <strain evidence="12">UW-1</strain>
    </source>
</reference>
<comment type="function">
    <text evidence="10">Part of the energy-coupling factor (ECF) transporter complex CbiMNOQ involved in cobalt import.</text>
</comment>
<dbReference type="OrthoDB" id="1551318at2"/>
<evidence type="ECO:0000256" key="1">
    <source>
        <dbReference type="ARBA" id="ARBA00022426"/>
    </source>
</evidence>
<comment type="caution">
    <text evidence="10">Lacks conserved residue(s) required for the propagation of feature annotation.</text>
</comment>
<evidence type="ECO:0000256" key="10">
    <source>
        <dbReference type="HAMAP-Rule" id="MF_00330"/>
    </source>
</evidence>
<keyword evidence="4 10" id="KW-0169">Cobalamin biosynthesis</keyword>
<dbReference type="PANTHER" id="PTHR38662:SF1">
    <property type="entry name" value="COBALT TRANSPORT PROTEIN CBIN"/>
    <property type="match status" value="1"/>
</dbReference>
<dbReference type="PANTHER" id="PTHR38662">
    <property type="entry name" value="COBALT TRANSPORT PROTEIN CBIN"/>
    <property type="match status" value="1"/>
</dbReference>
<organism evidence="12">
    <name type="scientific">Accumulibacter regalis</name>
    <dbReference type="NCBI Taxonomy" id="522306"/>
    <lineage>
        <taxon>Bacteria</taxon>
        <taxon>Pseudomonadati</taxon>
        <taxon>Pseudomonadota</taxon>
        <taxon>Betaproteobacteria</taxon>
        <taxon>Candidatus Accumulibacter</taxon>
    </lineage>
</organism>
<keyword evidence="11" id="KW-0732">Signal</keyword>
<dbReference type="STRING" id="522306.CAP2UW1_2052"/>
<dbReference type="GO" id="GO:0005886">
    <property type="term" value="C:plasma membrane"/>
    <property type="evidence" value="ECO:0007669"/>
    <property type="project" value="UniProtKB-SubCell"/>
</dbReference>
<evidence type="ECO:0000256" key="2">
    <source>
        <dbReference type="ARBA" id="ARBA00022448"/>
    </source>
</evidence>
<keyword evidence="8 10" id="KW-0472">Membrane</keyword>
<dbReference type="AlphaFoldDB" id="C7RMY1"/>
<name>C7RMY1_ACCRE</name>
<evidence type="ECO:0000256" key="5">
    <source>
        <dbReference type="ARBA" id="ARBA00022692"/>
    </source>
</evidence>